<sequence>MSSKLHTVLALLCCLFMTATAKGRDYSDELRRLDAVLAQKSIYDQYLLDRIGMLKSMLEGQDSPYRTYDICRRIAWEFRSYSVDSTLAYLARCREIASATGDRARLLETEIATAEEYTIAGYHLEAQSILLSIDGEEVPSSIRHAYTAAMHSLAGELLAYATDPVIIREQDSLRTFYRDQLLRMVQPDTFEWCMLKMEESLQYGQHEDALGYASDLVSLSEEGSHEYAVACYHYQDCLGKDMEEEKLIWLIRSACTDVMCATKDYASLNFLAQDLFSMGDIDRAFSYTADHCMPDAISFGGKLRPWQIANFFPEIGKAYQEKNTSWRHTMYMMFSAMVVLLLFLAMTIVFIYKRQRVLVSTRQALQSSYREIENQNADLLEANRKLSDLNSKILESDKIKQEYITLFLSILSENINTTRQYKNHVLKYIRMGNSKELVSEIEALPPIDNDINEFNKMFDRTFLNLYPDFVDKFNTLLSDGEAIVTRSGDSLTPELRVFALIKLGITDSSKIASLLHYSSNTIYNYRAKIKNKAKGDRSRFEEEVRMI</sequence>
<dbReference type="Proteomes" id="UP000823771">
    <property type="component" value="Unassembled WGS sequence"/>
</dbReference>
<evidence type="ECO:0000256" key="2">
    <source>
        <dbReference type="SAM" id="Phobius"/>
    </source>
</evidence>
<dbReference type="AlphaFoldDB" id="A0A9D9IUL1"/>
<keyword evidence="2" id="KW-0472">Membrane</keyword>
<name>A0A9D9IUL1_9BACT</name>
<keyword evidence="1" id="KW-0175">Coiled coil</keyword>
<dbReference type="InterPro" id="IPR045957">
    <property type="entry name" value="DUF6377"/>
</dbReference>
<dbReference type="Pfam" id="PF19904">
    <property type="entry name" value="DUF6377"/>
    <property type="match status" value="1"/>
</dbReference>
<reference evidence="5" key="1">
    <citation type="submission" date="2020-10" db="EMBL/GenBank/DDBJ databases">
        <authorList>
            <person name="Gilroy R."/>
        </authorList>
    </citation>
    <scope>NUCLEOTIDE SEQUENCE</scope>
    <source>
        <strain evidence="5">2478</strain>
    </source>
</reference>
<reference evidence="5" key="2">
    <citation type="journal article" date="2021" name="PeerJ">
        <title>Extensive microbial diversity within the chicken gut microbiome revealed by metagenomics and culture.</title>
        <authorList>
            <person name="Gilroy R."/>
            <person name="Ravi A."/>
            <person name="Getino M."/>
            <person name="Pursley I."/>
            <person name="Horton D.L."/>
            <person name="Alikhan N.F."/>
            <person name="Baker D."/>
            <person name="Gharbi K."/>
            <person name="Hall N."/>
            <person name="Watson M."/>
            <person name="Adriaenssens E.M."/>
            <person name="Foster-Nyarko E."/>
            <person name="Jarju S."/>
            <person name="Secka A."/>
            <person name="Antonio M."/>
            <person name="Oren A."/>
            <person name="Chaudhuri R.R."/>
            <person name="La Ragione R."/>
            <person name="Hildebrand F."/>
            <person name="Pallen M.J."/>
        </authorList>
    </citation>
    <scope>NUCLEOTIDE SEQUENCE</scope>
    <source>
        <strain evidence="5">2478</strain>
    </source>
</reference>
<feature type="transmembrane region" description="Helical" evidence="2">
    <location>
        <begin position="330"/>
        <end position="352"/>
    </location>
</feature>
<dbReference type="EMBL" id="JADILZ010000045">
    <property type="protein sequence ID" value="MBO8478316.1"/>
    <property type="molecule type" value="Genomic_DNA"/>
</dbReference>
<gene>
    <name evidence="5" type="ORF">IAB80_05465</name>
</gene>
<evidence type="ECO:0000259" key="4">
    <source>
        <dbReference type="Pfam" id="PF19904"/>
    </source>
</evidence>
<evidence type="ECO:0000256" key="3">
    <source>
        <dbReference type="SAM" id="SignalP"/>
    </source>
</evidence>
<organism evidence="5 6">
    <name type="scientific">Candidatus Cryptobacteroides excrementipullorum</name>
    <dbReference type="NCBI Taxonomy" id="2840761"/>
    <lineage>
        <taxon>Bacteria</taxon>
        <taxon>Pseudomonadati</taxon>
        <taxon>Bacteroidota</taxon>
        <taxon>Bacteroidia</taxon>
        <taxon>Bacteroidales</taxon>
        <taxon>Candidatus Cryptobacteroides</taxon>
    </lineage>
</organism>
<keyword evidence="3" id="KW-0732">Signal</keyword>
<keyword evidence="2" id="KW-0812">Transmembrane</keyword>
<feature type="domain" description="DUF6377" evidence="4">
    <location>
        <begin position="257"/>
        <end position="512"/>
    </location>
</feature>
<evidence type="ECO:0000313" key="5">
    <source>
        <dbReference type="EMBL" id="MBO8478316.1"/>
    </source>
</evidence>
<evidence type="ECO:0000256" key="1">
    <source>
        <dbReference type="SAM" id="Coils"/>
    </source>
</evidence>
<feature type="signal peptide" evidence="3">
    <location>
        <begin position="1"/>
        <end position="21"/>
    </location>
</feature>
<comment type="caution">
    <text evidence="5">The sequence shown here is derived from an EMBL/GenBank/DDBJ whole genome shotgun (WGS) entry which is preliminary data.</text>
</comment>
<feature type="chain" id="PRO_5038520846" description="DUF6377 domain-containing protein" evidence="3">
    <location>
        <begin position="22"/>
        <end position="547"/>
    </location>
</feature>
<evidence type="ECO:0000313" key="6">
    <source>
        <dbReference type="Proteomes" id="UP000823771"/>
    </source>
</evidence>
<keyword evidence="2" id="KW-1133">Transmembrane helix</keyword>
<feature type="coiled-coil region" evidence="1">
    <location>
        <begin position="362"/>
        <end position="392"/>
    </location>
</feature>
<protein>
    <recommendedName>
        <fullName evidence="4">DUF6377 domain-containing protein</fullName>
    </recommendedName>
</protein>
<proteinExistence type="predicted"/>
<accession>A0A9D9IUL1</accession>